<dbReference type="EMBL" id="JAOPJF010000070">
    <property type="protein sequence ID" value="KAK1141077.1"/>
    <property type="molecule type" value="Genomic_DNA"/>
</dbReference>
<keyword evidence="2" id="KW-1185">Reference proteome</keyword>
<gene>
    <name evidence="1" type="ORF">N8T08_009651</name>
</gene>
<accession>A0ACC3AU39</accession>
<evidence type="ECO:0000313" key="2">
    <source>
        <dbReference type="Proteomes" id="UP001177260"/>
    </source>
</evidence>
<dbReference type="Proteomes" id="UP001177260">
    <property type="component" value="Unassembled WGS sequence"/>
</dbReference>
<organism evidence="1 2">
    <name type="scientific">Aspergillus melleus</name>
    <dbReference type="NCBI Taxonomy" id="138277"/>
    <lineage>
        <taxon>Eukaryota</taxon>
        <taxon>Fungi</taxon>
        <taxon>Dikarya</taxon>
        <taxon>Ascomycota</taxon>
        <taxon>Pezizomycotina</taxon>
        <taxon>Eurotiomycetes</taxon>
        <taxon>Eurotiomycetidae</taxon>
        <taxon>Eurotiales</taxon>
        <taxon>Aspergillaceae</taxon>
        <taxon>Aspergillus</taxon>
        <taxon>Aspergillus subgen. Circumdati</taxon>
    </lineage>
</organism>
<name>A0ACC3AU39_9EURO</name>
<evidence type="ECO:0000313" key="1">
    <source>
        <dbReference type="EMBL" id="KAK1141077.1"/>
    </source>
</evidence>
<sequence>MDNQTPIPPNEAMFRALIYWGEENSAQIREAHLSKGGWEGWMQEEMRFLYNAGREDNCYENSEKMAADIVLSPGTSGEGVFPNEPYVGEECAVIELKCESYHNAYKFKGEVKKDMNKVNGGIFKTRLFQGGCNIYCIALAMTNEGACDMEDLGLELYEFDDAKAPFQIWWSVRMIDADEFSDEDDEEIDNFEDDDTLDDDGTLDDDENDGTNDGTFGYQGYNNGYNYQYGTYY</sequence>
<proteinExistence type="predicted"/>
<protein>
    <submittedName>
        <fullName evidence="1">Uncharacterized protein</fullName>
    </submittedName>
</protein>
<reference evidence="1 2" key="1">
    <citation type="journal article" date="2023" name="ACS Omega">
        <title>Identification of the Neoaspergillic Acid Biosynthesis Gene Cluster by Establishing an In Vitro CRISPR-Ribonucleoprotein Genetic System in Aspergillus melleus.</title>
        <authorList>
            <person name="Yuan B."/>
            <person name="Grau M.F."/>
            <person name="Murata R.M."/>
            <person name="Torok T."/>
            <person name="Venkateswaran K."/>
            <person name="Stajich J.E."/>
            <person name="Wang C.C.C."/>
        </authorList>
    </citation>
    <scope>NUCLEOTIDE SEQUENCE [LARGE SCALE GENOMIC DNA]</scope>
    <source>
        <strain evidence="1 2">IMV 1140</strain>
    </source>
</reference>
<comment type="caution">
    <text evidence="1">The sequence shown here is derived from an EMBL/GenBank/DDBJ whole genome shotgun (WGS) entry which is preliminary data.</text>
</comment>